<evidence type="ECO:0000259" key="3">
    <source>
        <dbReference type="PROSITE" id="PS51186"/>
    </source>
</evidence>
<dbReference type="PROSITE" id="PS51186">
    <property type="entry name" value="GNAT"/>
    <property type="match status" value="1"/>
</dbReference>
<dbReference type="InterPro" id="IPR050832">
    <property type="entry name" value="Bact_Acetyltransf"/>
</dbReference>
<dbReference type="Pfam" id="PF00583">
    <property type="entry name" value="Acetyltransf_1"/>
    <property type="match status" value="1"/>
</dbReference>
<feature type="domain" description="N-acetyltransferase" evidence="3">
    <location>
        <begin position="4"/>
        <end position="163"/>
    </location>
</feature>
<dbReference type="Gene3D" id="3.40.630.30">
    <property type="match status" value="1"/>
</dbReference>
<dbReference type="PANTHER" id="PTHR43877">
    <property type="entry name" value="AMINOALKYLPHOSPHONATE N-ACETYLTRANSFERASE-RELATED-RELATED"/>
    <property type="match status" value="1"/>
</dbReference>
<dbReference type="InterPro" id="IPR016181">
    <property type="entry name" value="Acyl_CoA_acyltransferase"/>
</dbReference>
<dbReference type="GO" id="GO:0016747">
    <property type="term" value="F:acyltransferase activity, transferring groups other than amino-acyl groups"/>
    <property type="evidence" value="ECO:0007669"/>
    <property type="project" value="InterPro"/>
</dbReference>
<proteinExistence type="predicted"/>
<keyword evidence="2" id="KW-0012">Acyltransferase</keyword>
<dbReference type="PANTHER" id="PTHR43877:SF2">
    <property type="entry name" value="AMINOALKYLPHOSPHONATE N-ACETYLTRANSFERASE-RELATED"/>
    <property type="match status" value="1"/>
</dbReference>
<evidence type="ECO:0000256" key="1">
    <source>
        <dbReference type="ARBA" id="ARBA00022679"/>
    </source>
</evidence>
<accession>A0A372ZKQ0</accession>
<comment type="caution">
    <text evidence="4">The sequence shown here is derived from an EMBL/GenBank/DDBJ whole genome shotgun (WGS) entry which is preliminary data.</text>
</comment>
<evidence type="ECO:0000313" key="5">
    <source>
        <dbReference type="Proteomes" id="UP000263377"/>
    </source>
</evidence>
<evidence type="ECO:0000313" key="4">
    <source>
        <dbReference type="EMBL" id="RGD56301.1"/>
    </source>
</evidence>
<protein>
    <submittedName>
        <fullName evidence="4">GNAT family N-acetyltransferase</fullName>
    </submittedName>
</protein>
<organism evidence="4 5">
    <name type="scientific">Kitasatospora xanthocidica</name>
    <dbReference type="NCBI Taxonomy" id="83382"/>
    <lineage>
        <taxon>Bacteria</taxon>
        <taxon>Bacillati</taxon>
        <taxon>Actinomycetota</taxon>
        <taxon>Actinomycetes</taxon>
        <taxon>Kitasatosporales</taxon>
        <taxon>Streptomycetaceae</taxon>
        <taxon>Kitasatospora</taxon>
    </lineage>
</organism>
<dbReference type="AlphaFoldDB" id="A0A372ZKQ0"/>
<dbReference type="InterPro" id="IPR000182">
    <property type="entry name" value="GNAT_dom"/>
</dbReference>
<dbReference type="SUPFAM" id="SSF55729">
    <property type="entry name" value="Acyl-CoA N-acyltransferases (Nat)"/>
    <property type="match status" value="1"/>
</dbReference>
<sequence>MVTPTLRTLTTADWQLWRDLRLAALTDAPEAFKAGLADWHRGGEEHWRDRLGIPGAHHVAALLDEDPVGLVGGLPGAPDGVRELRSLWVAPRARGRGVADRLVEEVERWARTTGGTTLRLAVLPGNEAALALYRRHGFAPLAEPGDLLADGVTRELLLGKPLR</sequence>
<gene>
    <name evidence="4" type="ORF">DR950_39195</name>
</gene>
<name>A0A372ZKQ0_9ACTN</name>
<dbReference type="Proteomes" id="UP000263377">
    <property type="component" value="Unassembled WGS sequence"/>
</dbReference>
<keyword evidence="5" id="KW-1185">Reference proteome</keyword>
<dbReference type="EMBL" id="QVIG01000002">
    <property type="protein sequence ID" value="RGD56301.1"/>
    <property type="molecule type" value="Genomic_DNA"/>
</dbReference>
<reference evidence="4 5" key="1">
    <citation type="submission" date="2018-08" db="EMBL/GenBank/DDBJ databases">
        <title>Diversity &amp; Physiological Properties of Lignin-Decomposing Actinobacteria from Soil.</title>
        <authorList>
            <person name="Roh S.G."/>
            <person name="Kim S.B."/>
        </authorList>
    </citation>
    <scope>NUCLEOTIDE SEQUENCE [LARGE SCALE GENOMIC DNA]</scope>
    <source>
        <strain evidence="4 5">MMS17-GH009</strain>
    </source>
</reference>
<evidence type="ECO:0000256" key="2">
    <source>
        <dbReference type="ARBA" id="ARBA00023315"/>
    </source>
</evidence>
<keyword evidence="1 4" id="KW-0808">Transferase</keyword>
<dbReference type="CDD" id="cd04301">
    <property type="entry name" value="NAT_SF"/>
    <property type="match status" value="1"/>
</dbReference>
<dbReference type="RefSeq" id="WP_117492650.1">
    <property type="nucleotide sequence ID" value="NZ_QVIG01000002.1"/>
</dbReference>